<sequence>MSAYSFRKLINLQISPCVAAETPNVVSISLHPGVVDTEMTIDSFERCALDTPEPVAGVGVWLCTEKARFLNGRFVNSNWDVDDLYERREEIQGGKFLQVDLMGPFVPSNLRNNYLNA</sequence>
<dbReference type="Proteomes" id="UP001201262">
    <property type="component" value="Unassembled WGS sequence"/>
</dbReference>
<evidence type="ECO:0000313" key="1">
    <source>
        <dbReference type="EMBL" id="KAH8694099.1"/>
    </source>
</evidence>
<accession>A0AAD4KLR1</accession>
<dbReference type="SUPFAM" id="SSF51735">
    <property type="entry name" value="NAD(P)-binding Rossmann-fold domains"/>
    <property type="match status" value="1"/>
</dbReference>
<gene>
    <name evidence="1" type="ORF">BGW36DRAFT_361922</name>
</gene>
<dbReference type="InterPro" id="IPR036291">
    <property type="entry name" value="NAD(P)-bd_dom_sf"/>
</dbReference>
<evidence type="ECO:0000313" key="2">
    <source>
        <dbReference type="Proteomes" id="UP001201262"/>
    </source>
</evidence>
<organism evidence="1 2">
    <name type="scientific">Talaromyces proteolyticus</name>
    <dbReference type="NCBI Taxonomy" id="1131652"/>
    <lineage>
        <taxon>Eukaryota</taxon>
        <taxon>Fungi</taxon>
        <taxon>Dikarya</taxon>
        <taxon>Ascomycota</taxon>
        <taxon>Pezizomycotina</taxon>
        <taxon>Eurotiomycetes</taxon>
        <taxon>Eurotiomycetidae</taxon>
        <taxon>Eurotiales</taxon>
        <taxon>Trichocomaceae</taxon>
        <taxon>Talaromyces</taxon>
        <taxon>Talaromyces sect. Bacilispori</taxon>
    </lineage>
</organism>
<dbReference type="AlphaFoldDB" id="A0AAD4KLR1"/>
<name>A0AAD4KLR1_9EURO</name>
<dbReference type="Gene3D" id="3.40.50.720">
    <property type="entry name" value="NAD(P)-binding Rossmann-like Domain"/>
    <property type="match status" value="1"/>
</dbReference>
<dbReference type="RefSeq" id="XP_046069769.1">
    <property type="nucleotide sequence ID" value="XM_046214318.1"/>
</dbReference>
<proteinExistence type="predicted"/>
<reference evidence="1" key="1">
    <citation type="submission" date="2021-12" db="EMBL/GenBank/DDBJ databases">
        <title>Convergent genome expansion in fungi linked to evolution of root-endophyte symbiosis.</title>
        <authorList>
            <consortium name="DOE Joint Genome Institute"/>
            <person name="Ke Y.-H."/>
            <person name="Bonito G."/>
            <person name="Liao H.-L."/>
            <person name="Looney B."/>
            <person name="Rojas-Flechas A."/>
            <person name="Nash J."/>
            <person name="Hameed K."/>
            <person name="Schadt C."/>
            <person name="Martin F."/>
            <person name="Crous P.W."/>
            <person name="Miettinen O."/>
            <person name="Magnuson J.K."/>
            <person name="Labbe J."/>
            <person name="Jacobson D."/>
            <person name="Doktycz M.J."/>
            <person name="Veneault-Fourrey C."/>
            <person name="Kuo A."/>
            <person name="Mondo S."/>
            <person name="Calhoun S."/>
            <person name="Riley R."/>
            <person name="Ohm R."/>
            <person name="LaButti K."/>
            <person name="Andreopoulos B."/>
            <person name="Pangilinan J."/>
            <person name="Nolan M."/>
            <person name="Tritt A."/>
            <person name="Clum A."/>
            <person name="Lipzen A."/>
            <person name="Daum C."/>
            <person name="Barry K."/>
            <person name="Grigoriev I.V."/>
            <person name="Vilgalys R."/>
        </authorList>
    </citation>
    <scope>NUCLEOTIDE SEQUENCE</scope>
    <source>
        <strain evidence="1">PMI_201</strain>
    </source>
</reference>
<dbReference type="GeneID" id="70244605"/>
<dbReference type="EMBL" id="JAJTJA010000009">
    <property type="protein sequence ID" value="KAH8694099.1"/>
    <property type="molecule type" value="Genomic_DNA"/>
</dbReference>
<comment type="caution">
    <text evidence="1">The sequence shown here is derived from an EMBL/GenBank/DDBJ whole genome shotgun (WGS) entry which is preliminary data.</text>
</comment>
<protein>
    <submittedName>
        <fullName evidence="1">Uncharacterized protein</fullName>
    </submittedName>
</protein>
<keyword evidence="2" id="KW-1185">Reference proteome</keyword>